<proteinExistence type="predicted"/>
<sequence>MEKKNEENRKWKKEDGEKVIEWRKEERFPR</sequence>
<evidence type="ECO:0000313" key="1">
    <source>
        <dbReference type="EMBL" id="KAF7839701.1"/>
    </source>
</evidence>
<accession>A0A835CFK8</accession>
<dbReference type="AlphaFoldDB" id="A0A835CFK8"/>
<keyword evidence="2" id="KW-1185">Reference proteome</keyword>
<name>A0A835CFK8_9FABA</name>
<comment type="caution">
    <text evidence="1">The sequence shown here is derived from an EMBL/GenBank/DDBJ whole genome shotgun (WGS) entry which is preliminary data.</text>
</comment>
<evidence type="ECO:0000313" key="2">
    <source>
        <dbReference type="Proteomes" id="UP000634136"/>
    </source>
</evidence>
<dbReference type="EMBL" id="JAAIUW010000003">
    <property type="protein sequence ID" value="KAF7839701.1"/>
    <property type="molecule type" value="Genomic_DNA"/>
</dbReference>
<dbReference type="Proteomes" id="UP000634136">
    <property type="component" value="Unassembled WGS sequence"/>
</dbReference>
<organism evidence="1 2">
    <name type="scientific">Senna tora</name>
    <dbReference type="NCBI Taxonomy" id="362788"/>
    <lineage>
        <taxon>Eukaryota</taxon>
        <taxon>Viridiplantae</taxon>
        <taxon>Streptophyta</taxon>
        <taxon>Embryophyta</taxon>
        <taxon>Tracheophyta</taxon>
        <taxon>Spermatophyta</taxon>
        <taxon>Magnoliopsida</taxon>
        <taxon>eudicotyledons</taxon>
        <taxon>Gunneridae</taxon>
        <taxon>Pentapetalae</taxon>
        <taxon>rosids</taxon>
        <taxon>fabids</taxon>
        <taxon>Fabales</taxon>
        <taxon>Fabaceae</taxon>
        <taxon>Caesalpinioideae</taxon>
        <taxon>Cassia clade</taxon>
        <taxon>Senna</taxon>
    </lineage>
</organism>
<gene>
    <name evidence="1" type="ORF">G2W53_008183</name>
</gene>
<reference evidence="1" key="1">
    <citation type="submission" date="2020-09" db="EMBL/GenBank/DDBJ databases">
        <title>Genome-Enabled Discovery of Anthraquinone Biosynthesis in Senna tora.</title>
        <authorList>
            <person name="Kang S.-H."/>
            <person name="Pandey R.P."/>
            <person name="Lee C.-M."/>
            <person name="Sim J.-S."/>
            <person name="Jeong J.-T."/>
            <person name="Choi B.-S."/>
            <person name="Jung M."/>
            <person name="Ginzburg D."/>
            <person name="Zhao K."/>
            <person name="Won S.Y."/>
            <person name="Oh T.-J."/>
            <person name="Yu Y."/>
            <person name="Kim N.-H."/>
            <person name="Lee O.R."/>
            <person name="Lee T.-H."/>
            <person name="Bashyal P."/>
            <person name="Kim T.-S."/>
            <person name="Lee W.-H."/>
            <person name="Kawkins C."/>
            <person name="Kim C.-K."/>
            <person name="Kim J.S."/>
            <person name="Ahn B.O."/>
            <person name="Rhee S.Y."/>
            <person name="Sohng J.K."/>
        </authorList>
    </citation>
    <scope>NUCLEOTIDE SEQUENCE</scope>
    <source>
        <tissue evidence="1">Leaf</tissue>
    </source>
</reference>
<protein>
    <submittedName>
        <fullName evidence="1">Uncharacterized protein</fullName>
    </submittedName>
</protein>